<evidence type="ECO:0000256" key="8">
    <source>
        <dbReference type="SAM" id="Phobius"/>
    </source>
</evidence>
<dbReference type="PRINTS" id="PR01035">
    <property type="entry name" value="TCRTETA"/>
</dbReference>
<accession>A0A5C4U613</accession>
<keyword evidence="3" id="KW-0813">Transport</keyword>
<dbReference type="Gene3D" id="1.20.1250.20">
    <property type="entry name" value="MFS general substrate transporter like domains"/>
    <property type="match status" value="2"/>
</dbReference>
<keyword evidence="11" id="KW-1185">Reference proteome</keyword>
<gene>
    <name evidence="10" type="ORF">FHE74_01195</name>
</gene>
<dbReference type="InterPro" id="IPR011701">
    <property type="entry name" value="MFS"/>
</dbReference>
<dbReference type="PANTHER" id="PTHR43271:SF2">
    <property type="entry name" value="BLL2771 PROTEIN"/>
    <property type="match status" value="1"/>
</dbReference>
<comment type="caution">
    <text evidence="10">The sequence shown here is derived from an EMBL/GenBank/DDBJ whole genome shotgun (WGS) entry which is preliminary data.</text>
</comment>
<feature type="transmembrane region" description="Helical" evidence="8">
    <location>
        <begin position="111"/>
        <end position="134"/>
    </location>
</feature>
<evidence type="ECO:0000256" key="6">
    <source>
        <dbReference type="ARBA" id="ARBA00022989"/>
    </source>
</evidence>
<dbReference type="EMBL" id="VDHJ01000002">
    <property type="protein sequence ID" value="TNL99688.1"/>
    <property type="molecule type" value="Genomic_DNA"/>
</dbReference>
<feature type="domain" description="Major facilitator superfamily (MFS) profile" evidence="9">
    <location>
        <begin position="21"/>
        <end position="399"/>
    </location>
</feature>
<feature type="transmembrane region" description="Helical" evidence="8">
    <location>
        <begin position="376"/>
        <end position="397"/>
    </location>
</feature>
<sequence length="404" mass="41967">MDEGGTDLATPAKTTTALPREIWILVSAAFLIAVGYGLIAPILPQFVVSFDVTMAAAGLVVAVFSVSRLVFAPVSGRLIDAVGSRRVYLTGLFTVAIATGLIAFAEEYWHILALRAIAGVGSTMFTVSAMGLIVRLSPPKARGRASAVYGSAFLLGNVIGPVVGAALSFLGMRWPFIIYAIGVCAAAGVVMRFMPATSHKRPAQREALAPLTVREAWKDTAFRAALASNMAHGWVNMGVRVSVLPLFAAGIFVHGGAMAGLALAAFAAGNALCLQFSGTLADTYGRKPLIVWGLFGSAIFVGAMGWVETVFGLLAMSLCAGAFAGLLNPSQQAVLADVIGNKRSGGTVLSTYQMAMDAGQIVGPVLVGWAADAFGFRYAFALCALVAAMALVAWLPARETLGSR</sequence>
<organism evidence="10 11">
    <name type="scientific">Corynebacterium tapiri</name>
    <dbReference type="NCBI Taxonomy" id="1448266"/>
    <lineage>
        <taxon>Bacteria</taxon>
        <taxon>Bacillati</taxon>
        <taxon>Actinomycetota</taxon>
        <taxon>Actinomycetes</taxon>
        <taxon>Mycobacteriales</taxon>
        <taxon>Corynebacteriaceae</taxon>
        <taxon>Corynebacterium</taxon>
    </lineage>
</organism>
<protein>
    <submittedName>
        <fullName evidence="10">MFS transporter</fullName>
    </submittedName>
</protein>
<evidence type="ECO:0000256" key="4">
    <source>
        <dbReference type="ARBA" id="ARBA00022475"/>
    </source>
</evidence>
<feature type="transmembrane region" description="Helical" evidence="8">
    <location>
        <begin position="87"/>
        <end position="105"/>
    </location>
</feature>
<evidence type="ECO:0000256" key="2">
    <source>
        <dbReference type="ARBA" id="ARBA00008335"/>
    </source>
</evidence>
<dbReference type="OrthoDB" id="9793283at2"/>
<evidence type="ECO:0000256" key="1">
    <source>
        <dbReference type="ARBA" id="ARBA00004651"/>
    </source>
</evidence>
<comment type="subcellular location">
    <subcellularLocation>
        <location evidence="1">Cell membrane</location>
        <topology evidence="1">Multi-pass membrane protein</topology>
    </subcellularLocation>
</comment>
<dbReference type="PROSITE" id="PS50850">
    <property type="entry name" value="MFS"/>
    <property type="match status" value="1"/>
</dbReference>
<dbReference type="GO" id="GO:0022857">
    <property type="term" value="F:transmembrane transporter activity"/>
    <property type="evidence" value="ECO:0007669"/>
    <property type="project" value="InterPro"/>
</dbReference>
<dbReference type="AlphaFoldDB" id="A0A5C4U613"/>
<feature type="transmembrane region" description="Helical" evidence="8">
    <location>
        <begin position="176"/>
        <end position="195"/>
    </location>
</feature>
<dbReference type="GO" id="GO:0005886">
    <property type="term" value="C:plasma membrane"/>
    <property type="evidence" value="ECO:0007669"/>
    <property type="project" value="UniProtKB-SubCell"/>
</dbReference>
<dbReference type="Proteomes" id="UP000312032">
    <property type="component" value="Unassembled WGS sequence"/>
</dbReference>
<reference evidence="10 11" key="1">
    <citation type="submission" date="2019-06" db="EMBL/GenBank/DDBJ databases">
        <authorList>
            <person name="Li J."/>
        </authorList>
    </citation>
    <scope>NUCLEOTIDE SEQUENCE [LARGE SCALE GENOMIC DNA]</scope>
    <source>
        <strain evidence="10 11">LMG 28165</strain>
    </source>
</reference>
<dbReference type="InterPro" id="IPR020846">
    <property type="entry name" value="MFS_dom"/>
</dbReference>
<comment type="similarity">
    <text evidence="2">Belongs to the major facilitator superfamily.</text>
</comment>
<dbReference type="RefSeq" id="WP_139464604.1">
    <property type="nucleotide sequence ID" value="NZ_VDHJ01000002.1"/>
</dbReference>
<proteinExistence type="inferred from homology"/>
<evidence type="ECO:0000256" key="3">
    <source>
        <dbReference type="ARBA" id="ARBA00022448"/>
    </source>
</evidence>
<dbReference type="Pfam" id="PF07690">
    <property type="entry name" value="MFS_1"/>
    <property type="match status" value="2"/>
</dbReference>
<dbReference type="PANTHER" id="PTHR43271">
    <property type="entry name" value="BLL2771 PROTEIN"/>
    <property type="match status" value="1"/>
</dbReference>
<evidence type="ECO:0000256" key="7">
    <source>
        <dbReference type="ARBA" id="ARBA00023136"/>
    </source>
</evidence>
<keyword evidence="6 8" id="KW-1133">Transmembrane helix</keyword>
<evidence type="ECO:0000313" key="10">
    <source>
        <dbReference type="EMBL" id="TNL99688.1"/>
    </source>
</evidence>
<evidence type="ECO:0000313" key="11">
    <source>
        <dbReference type="Proteomes" id="UP000312032"/>
    </source>
</evidence>
<dbReference type="InterPro" id="IPR001958">
    <property type="entry name" value="Tet-R_TetA/multi-R_MdtG-like"/>
</dbReference>
<feature type="transmembrane region" description="Helical" evidence="8">
    <location>
        <begin position="22"/>
        <end position="43"/>
    </location>
</feature>
<dbReference type="CDD" id="cd17325">
    <property type="entry name" value="MFS_MdtG_SLC18_like"/>
    <property type="match status" value="1"/>
</dbReference>
<keyword evidence="4" id="KW-1003">Cell membrane</keyword>
<evidence type="ECO:0000259" key="9">
    <source>
        <dbReference type="PROSITE" id="PS50850"/>
    </source>
</evidence>
<name>A0A5C4U613_9CORY</name>
<keyword evidence="5 8" id="KW-0812">Transmembrane</keyword>
<dbReference type="SUPFAM" id="SSF103473">
    <property type="entry name" value="MFS general substrate transporter"/>
    <property type="match status" value="1"/>
</dbReference>
<dbReference type="InterPro" id="IPR036259">
    <property type="entry name" value="MFS_trans_sf"/>
</dbReference>
<feature type="transmembrane region" description="Helical" evidence="8">
    <location>
        <begin position="146"/>
        <end position="170"/>
    </location>
</feature>
<evidence type="ECO:0000256" key="5">
    <source>
        <dbReference type="ARBA" id="ARBA00022692"/>
    </source>
</evidence>
<feature type="transmembrane region" description="Helical" evidence="8">
    <location>
        <begin position="55"/>
        <end position="75"/>
    </location>
</feature>
<feature type="transmembrane region" description="Helical" evidence="8">
    <location>
        <begin position="289"/>
        <end position="307"/>
    </location>
</feature>
<keyword evidence="7 8" id="KW-0472">Membrane</keyword>